<dbReference type="GO" id="GO:0005544">
    <property type="term" value="F:calcium-dependent phospholipid binding"/>
    <property type="evidence" value="ECO:0007669"/>
    <property type="project" value="UniProtKB-KW"/>
</dbReference>
<dbReference type="GO" id="GO:0001786">
    <property type="term" value="F:phosphatidylserine binding"/>
    <property type="evidence" value="ECO:0007669"/>
    <property type="project" value="TreeGrafter"/>
</dbReference>
<dbReference type="OrthoDB" id="37886at2759"/>
<gene>
    <name evidence="7" type="ORF">F0562_003233</name>
</gene>
<accession>A0A5J5BUP9</accession>
<dbReference type="PANTHER" id="PTHR10502">
    <property type="entry name" value="ANNEXIN"/>
    <property type="match status" value="1"/>
</dbReference>
<dbReference type="SMART" id="SM00335">
    <property type="entry name" value="ANX"/>
    <property type="match status" value="2"/>
</dbReference>
<dbReference type="GO" id="GO:0005509">
    <property type="term" value="F:calcium ion binding"/>
    <property type="evidence" value="ECO:0007669"/>
    <property type="project" value="InterPro"/>
</dbReference>
<evidence type="ECO:0008006" key="9">
    <source>
        <dbReference type="Google" id="ProtNLM"/>
    </source>
</evidence>
<dbReference type="GO" id="GO:0009414">
    <property type="term" value="P:response to water deprivation"/>
    <property type="evidence" value="ECO:0007669"/>
    <property type="project" value="TreeGrafter"/>
</dbReference>
<keyword evidence="5" id="KW-0111">Calcium/phospholipid-binding</keyword>
<protein>
    <recommendedName>
        <fullName evidence="9">Annexin</fullName>
    </recommendedName>
</protein>
<dbReference type="Pfam" id="PF00191">
    <property type="entry name" value="Annexin"/>
    <property type="match status" value="2"/>
</dbReference>
<dbReference type="GO" id="GO:0005737">
    <property type="term" value="C:cytoplasm"/>
    <property type="evidence" value="ECO:0007669"/>
    <property type="project" value="TreeGrafter"/>
</dbReference>
<evidence type="ECO:0000256" key="4">
    <source>
        <dbReference type="ARBA" id="ARBA00023216"/>
    </source>
</evidence>
<reference evidence="7 8" key="1">
    <citation type="submission" date="2019-09" db="EMBL/GenBank/DDBJ databases">
        <title>A chromosome-level genome assembly of the Chinese tupelo Nyssa sinensis.</title>
        <authorList>
            <person name="Yang X."/>
            <person name="Kang M."/>
            <person name="Yang Y."/>
            <person name="Xiong H."/>
            <person name="Wang M."/>
            <person name="Zhang Z."/>
            <person name="Wang Z."/>
            <person name="Wu H."/>
            <person name="Ma T."/>
            <person name="Liu J."/>
            <person name="Xi Z."/>
        </authorList>
    </citation>
    <scope>NUCLEOTIDE SEQUENCE [LARGE SCALE GENOMIC DNA]</scope>
    <source>
        <strain evidence="7">J267</strain>
        <tissue evidence="7">Leaf</tissue>
    </source>
</reference>
<dbReference type="InterPro" id="IPR018502">
    <property type="entry name" value="Annexin_repeat"/>
</dbReference>
<keyword evidence="3 6" id="KW-0106">Calcium</keyword>
<evidence type="ECO:0000256" key="1">
    <source>
        <dbReference type="ARBA" id="ARBA00022723"/>
    </source>
</evidence>
<dbReference type="PRINTS" id="PR01814">
    <property type="entry name" value="ANNEXINPLANT"/>
</dbReference>
<dbReference type="GO" id="GO:0009651">
    <property type="term" value="P:response to salt stress"/>
    <property type="evidence" value="ECO:0007669"/>
    <property type="project" value="TreeGrafter"/>
</dbReference>
<dbReference type="GO" id="GO:0005886">
    <property type="term" value="C:plasma membrane"/>
    <property type="evidence" value="ECO:0007669"/>
    <property type="project" value="TreeGrafter"/>
</dbReference>
<evidence type="ECO:0000256" key="3">
    <source>
        <dbReference type="ARBA" id="ARBA00022837"/>
    </source>
</evidence>
<keyword evidence="1 6" id="KW-0479">Metal-binding</keyword>
<dbReference type="EMBL" id="CM018032">
    <property type="protein sequence ID" value="KAA8546843.1"/>
    <property type="molecule type" value="Genomic_DNA"/>
</dbReference>
<dbReference type="SUPFAM" id="SSF47874">
    <property type="entry name" value="Annexin"/>
    <property type="match status" value="1"/>
</dbReference>
<proteinExistence type="predicted"/>
<keyword evidence="2" id="KW-0677">Repeat</keyword>
<dbReference type="InterPro" id="IPR037104">
    <property type="entry name" value="Annexin_sf"/>
</dbReference>
<feature type="binding site" evidence="6">
    <location>
        <position position="297"/>
    </location>
    <ligand>
        <name>Ca(2+)</name>
        <dbReference type="ChEBI" id="CHEBI:29108"/>
        <label>2</label>
    </ligand>
</feature>
<dbReference type="InterPro" id="IPR009118">
    <property type="entry name" value="AnnexinD_plant"/>
</dbReference>
<dbReference type="PANTHER" id="PTHR10502:SF207">
    <property type="entry name" value="OS09G0368850 PROTEIN"/>
    <property type="match status" value="1"/>
</dbReference>
<dbReference type="Gene3D" id="1.10.220.10">
    <property type="entry name" value="Annexin"/>
    <property type="match status" value="3"/>
</dbReference>
<dbReference type="GO" id="GO:0009409">
    <property type="term" value="P:response to cold"/>
    <property type="evidence" value="ECO:0007669"/>
    <property type="project" value="TreeGrafter"/>
</dbReference>
<dbReference type="Proteomes" id="UP000325577">
    <property type="component" value="Linkage Group LG1"/>
</dbReference>
<keyword evidence="8" id="KW-1185">Reference proteome</keyword>
<evidence type="ECO:0000256" key="5">
    <source>
        <dbReference type="ARBA" id="ARBA00023302"/>
    </source>
</evidence>
<evidence type="ECO:0000256" key="6">
    <source>
        <dbReference type="PIRSR" id="PIRSR609118-1"/>
    </source>
</evidence>
<feature type="binding site" evidence="6">
    <location>
        <position position="24"/>
    </location>
    <ligand>
        <name>Ca(2+)</name>
        <dbReference type="ChEBI" id="CHEBI:29108"/>
        <label>1</label>
    </ligand>
</feature>
<dbReference type="AlphaFoldDB" id="A0A5J5BUP9"/>
<dbReference type="GO" id="GO:0009408">
    <property type="term" value="P:response to heat"/>
    <property type="evidence" value="ECO:0007669"/>
    <property type="project" value="TreeGrafter"/>
</dbReference>
<organism evidence="7 8">
    <name type="scientific">Nyssa sinensis</name>
    <dbReference type="NCBI Taxonomy" id="561372"/>
    <lineage>
        <taxon>Eukaryota</taxon>
        <taxon>Viridiplantae</taxon>
        <taxon>Streptophyta</taxon>
        <taxon>Embryophyta</taxon>
        <taxon>Tracheophyta</taxon>
        <taxon>Spermatophyta</taxon>
        <taxon>Magnoliopsida</taxon>
        <taxon>eudicotyledons</taxon>
        <taxon>Gunneridae</taxon>
        <taxon>Pentapetalae</taxon>
        <taxon>asterids</taxon>
        <taxon>Cornales</taxon>
        <taxon>Nyssaceae</taxon>
        <taxon>Nyssa</taxon>
    </lineage>
</organism>
<sequence>MSSSIQTSRKYELDCQYLNSCFSGNGAVNKQKLVELLTRRNLQELRLIRQTYSTLYNQDLLRVLSNIRINNAFANVVCLRITEPQERDAELVRDALFGWRVNLNTVIEVASTRSSSELHFIKQAYSCRYNSNLEQDIAQKTDGTFKEILLAILKSSGKFGGRVDMSMAMCDAKILYEALESGNSVDWKTIMSLISERNSGQIKAILISYKELYGCEFSKFLKSNKCGKFGKDLRIVIQGIQYPQKFFAKQLRGALQSDAQEIVTRIIITRLGIDIKDISNVFAAKTGWSLGNLVRREFSTAGSGNNTSADKDYGLVAEFLLGLLKHC</sequence>
<evidence type="ECO:0000313" key="8">
    <source>
        <dbReference type="Proteomes" id="UP000325577"/>
    </source>
</evidence>
<dbReference type="PROSITE" id="PS51897">
    <property type="entry name" value="ANNEXIN_2"/>
    <property type="match status" value="2"/>
</dbReference>
<evidence type="ECO:0000256" key="2">
    <source>
        <dbReference type="ARBA" id="ARBA00022737"/>
    </source>
</evidence>
<feature type="binding site" evidence="6">
    <location>
        <position position="22"/>
    </location>
    <ligand>
        <name>Ca(2+)</name>
        <dbReference type="ChEBI" id="CHEBI:29108"/>
        <label>1</label>
    </ligand>
</feature>
<feature type="binding site" evidence="6">
    <location>
        <position position="26"/>
    </location>
    <ligand>
        <name>Ca(2+)</name>
        <dbReference type="ChEBI" id="CHEBI:29108"/>
        <label>1</label>
    </ligand>
</feature>
<name>A0A5J5BUP9_9ASTE</name>
<keyword evidence="4" id="KW-0041">Annexin</keyword>
<evidence type="ECO:0000313" key="7">
    <source>
        <dbReference type="EMBL" id="KAA8546843.1"/>
    </source>
</evidence>